<dbReference type="InterPro" id="IPR013216">
    <property type="entry name" value="Methyltransf_11"/>
</dbReference>
<accession>A0A9D1CH06</accession>
<keyword evidence="2" id="KW-0808">Transferase</keyword>
<dbReference type="InterPro" id="IPR029063">
    <property type="entry name" value="SAM-dependent_MTases_sf"/>
</dbReference>
<dbReference type="Gene3D" id="3.40.50.150">
    <property type="entry name" value="Vaccinia Virus protein VP39"/>
    <property type="match status" value="1"/>
</dbReference>
<sequence>MTCEGTSRESDYNSQGICDTVHYAILKRQWNRPKDFTEGLVYENDTQLVQDLYRRLDESRRLTRSQAARVEFLTTVRSIERYLTPGAKILDIGAGAGEYSLYFARKGYQVSALELSETNIAAFRAKLTPEDTIDLAQGNALDLSRYPDHSFDIVLLFGPLYHLHSQADKLRCIQEAKRVCKPDGTLFFAFIANDMVILTMFHEEPDYFVHGAYDKETFRCDDFPFVFHTVDACRELLREGGVKVLHEVASDGVSELLQEKINAMDEASYAQYLRYHFYTCEKPEHLGASNHLLFVGKA</sequence>
<dbReference type="SUPFAM" id="SSF53335">
    <property type="entry name" value="S-adenosyl-L-methionine-dependent methyltransferases"/>
    <property type="match status" value="1"/>
</dbReference>
<dbReference type="AlphaFoldDB" id="A0A9D1CH06"/>
<dbReference type="PANTHER" id="PTHR43861:SF1">
    <property type="entry name" value="TRANS-ACONITATE 2-METHYLTRANSFERASE"/>
    <property type="match status" value="1"/>
</dbReference>
<gene>
    <name evidence="2" type="ORF">IAD31_06380</name>
</gene>
<reference evidence="2" key="2">
    <citation type="journal article" date="2021" name="PeerJ">
        <title>Extensive microbial diversity within the chicken gut microbiome revealed by metagenomics and culture.</title>
        <authorList>
            <person name="Gilroy R."/>
            <person name="Ravi A."/>
            <person name="Getino M."/>
            <person name="Pursley I."/>
            <person name="Horton D.L."/>
            <person name="Alikhan N.F."/>
            <person name="Baker D."/>
            <person name="Gharbi K."/>
            <person name="Hall N."/>
            <person name="Watson M."/>
            <person name="Adriaenssens E.M."/>
            <person name="Foster-Nyarko E."/>
            <person name="Jarju S."/>
            <person name="Secka A."/>
            <person name="Antonio M."/>
            <person name="Oren A."/>
            <person name="Chaudhuri R.R."/>
            <person name="La Ragione R."/>
            <person name="Hildebrand F."/>
            <person name="Pallen M.J."/>
        </authorList>
    </citation>
    <scope>NUCLEOTIDE SEQUENCE</scope>
    <source>
        <strain evidence="2">ChiGjej2B2-12916</strain>
    </source>
</reference>
<name>A0A9D1CH06_9FIRM</name>
<dbReference type="GO" id="GO:0032259">
    <property type="term" value="P:methylation"/>
    <property type="evidence" value="ECO:0007669"/>
    <property type="project" value="UniProtKB-KW"/>
</dbReference>
<dbReference type="EMBL" id="DVFO01000064">
    <property type="protein sequence ID" value="HIQ61205.1"/>
    <property type="molecule type" value="Genomic_DNA"/>
</dbReference>
<dbReference type="PANTHER" id="PTHR43861">
    <property type="entry name" value="TRANS-ACONITATE 2-METHYLTRANSFERASE-RELATED"/>
    <property type="match status" value="1"/>
</dbReference>
<proteinExistence type="predicted"/>
<dbReference type="Proteomes" id="UP000886879">
    <property type="component" value="Unassembled WGS sequence"/>
</dbReference>
<dbReference type="GO" id="GO:0008757">
    <property type="term" value="F:S-adenosylmethionine-dependent methyltransferase activity"/>
    <property type="evidence" value="ECO:0007669"/>
    <property type="project" value="InterPro"/>
</dbReference>
<organism evidence="2 3">
    <name type="scientific">Candidatus Enterenecus faecium</name>
    <dbReference type="NCBI Taxonomy" id="2840780"/>
    <lineage>
        <taxon>Bacteria</taxon>
        <taxon>Bacillati</taxon>
        <taxon>Bacillota</taxon>
        <taxon>Clostridia</taxon>
        <taxon>Eubacteriales</taxon>
        <taxon>Candidatus Enterenecus</taxon>
    </lineage>
</organism>
<feature type="domain" description="Methyltransferase type 11" evidence="1">
    <location>
        <begin position="90"/>
        <end position="188"/>
    </location>
</feature>
<keyword evidence="2" id="KW-0489">Methyltransferase</keyword>
<evidence type="ECO:0000259" key="1">
    <source>
        <dbReference type="Pfam" id="PF08241"/>
    </source>
</evidence>
<comment type="caution">
    <text evidence="2">The sequence shown here is derived from an EMBL/GenBank/DDBJ whole genome shotgun (WGS) entry which is preliminary data.</text>
</comment>
<evidence type="ECO:0000313" key="2">
    <source>
        <dbReference type="EMBL" id="HIQ61205.1"/>
    </source>
</evidence>
<protein>
    <submittedName>
        <fullName evidence="2">Class I SAM-dependent methyltransferase</fullName>
    </submittedName>
</protein>
<dbReference type="CDD" id="cd02440">
    <property type="entry name" value="AdoMet_MTases"/>
    <property type="match status" value="1"/>
</dbReference>
<reference evidence="2" key="1">
    <citation type="submission" date="2020-10" db="EMBL/GenBank/DDBJ databases">
        <authorList>
            <person name="Gilroy R."/>
        </authorList>
    </citation>
    <scope>NUCLEOTIDE SEQUENCE</scope>
    <source>
        <strain evidence="2">ChiGjej2B2-12916</strain>
    </source>
</reference>
<dbReference type="Pfam" id="PF08241">
    <property type="entry name" value="Methyltransf_11"/>
    <property type="match status" value="1"/>
</dbReference>
<evidence type="ECO:0000313" key="3">
    <source>
        <dbReference type="Proteomes" id="UP000886879"/>
    </source>
</evidence>